<dbReference type="InterPro" id="IPR036097">
    <property type="entry name" value="HisK_dim/P_sf"/>
</dbReference>
<keyword evidence="2" id="KW-0808">Transferase</keyword>
<feature type="compositionally biased region" description="Low complexity" evidence="5">
    <location>
        <begin position="1315"/>
        <end position="1326"/>
    </location>
</feature>
<feature type="domain" description="Histidine kinase" evidence="6">
    <location>
        <begin position="554"/>
        <end position="831"/>
    </location>
</feature>
<feature type="compositionally biased region" description="Basic and acidic residues" evidence="5">
    <location>
        <begin position="352"/>
        <end position="361"/>
    </location>
</feature>
<evidence type="ECO:0000259" key="7">
    <source>
        <dbReference type="PROSITE" id="PS50110"/>
    </source>
</evidence>
<dbReference type="InterPro" id="IPR005467">
    <property type="entry name" value="His_kinase_dom"/>
</dbReference>
<dbReference type="OMA" id="FPNATQV"/>
<feature type="region of interest" description="Disordered" evidence="5">
    <location>
        <begin position="831"/>
        <end position="858"/>
    </location>
</feature>
<dbReference type="GO" id="GO:0000155">
    <property type="term" value="F:phosphorelay sensor kinase activity"/>
    <property type="evidence" value="ECO:0007669"/>
    <property type="project" value="InterPro"/>
</dbReference>
<dbReference type="Pfam" id="PF02518">
    <property type="entry name" value="HATPase_c"/>
    <property type="match status" value="1"/>
</dbReference>
<reference evidence="9" key="1">
    <citation type="submission" date="2012-06" db="EMBL/GenBank/DDBJ databases">
        <title>The genome sequence of Coniosporium apollinis CBS 100218.</title>
        <authorList>
            <consortium name="The Broad Institute Genome Sequencing Platform"/>
            <person name="Cuomo C."/>
            <person name="Gorbushina A."/>
            <person name="Noack S."/>
            <person name="Walker B."/>
            <person name="Young S.K."/>
            <person name="Zeng Q."/>
            <person name="Gargeya S."/>
            <person name="Fitzgerald M."/>
            <person name="Haas B."/>
            <person name="Abouelleil A."/>
            <person name="Alvarado L."/>
            <person name="Arachchi H.M."/>
            <person name="Berlin A.M."/>
            <person name="Chapman S.B."/>
            <person name="Goldberg J."/>
            <person name="Griggs A."/>
            <person name="Gujja S."/>
            <person name="Hansen M."/>
            <person name="Howarth C."/>
            <person name="Imamovic A."/>
            <person name="Larimer J."/>
            <person name="McCowan C."/>
            <person name="Montmayeur A."/>
            <person name="Murphy C."/>
            <person name="Neiman D."/>
            <person name="Pearson M."/>
            <person name="Priest M."/>
            <person name="Roberts A."/>
            <person name="Saif S."/>
            <person name="Shea T."/>
            <person name="Sisk P."/>
            <person name="Sykes S."/>
            <person name="Wortman J."/>
            <person name="Nusbaum C."/>
            <person name="Birren B."/>
        </authorList>
    </citation>
    <scope>NUCLEOTIDE SEQUENCE [LARGE SCALE GENOMIC DNA]</scope>
    <source>
        <strain evidence="9">CBS 100218</strain>
    </source>
</reference>
<protein>
    <recommendedName>
        <fullName evidence="10">Histidine kinase</fullName>
    </recommendedName>
</protein>
<evidence type="ECO:0000256" key="5">
    <source>
        <dbReference type="SAM" id="MobiDB-lite"/>
    </source>
</evidence>
<name>R7YJZ6_CONA1</name>
<evidence type="ECO:0000256" key="2">
    <source>
        <dbReference type="ARBA" id="ARBA00022679"/>
    </source>
</evidence>
<evidence type="ECO:0000256" key="4">
    <source>
        <dbReference type="PROSITE-ProRule" id="PRU00169"/>
    </source>
</evidence>
<dbReference type="CDD" id="cd17546">
    <property type="entry name" value="REC_hyHK_CKI1_RcsC-like"/>
    <property type="match status" value="1"/>
</dbReference>
<sequence length="1334" mass="143805">MAAGIESKKNGAPTAAVDDKRARELYKYFQPRTFGAATQSSSPDTVLTAHAQLVALRLNVQRALISLCDREMQYFAAEASKTLSLDDTTKSDEPLDAIWAGCICVPKAGRLCEYTIQMTPEPDGGPAYFEVLDCTKDERFNKLPFVCGGPRFKYYVGVPIRTRRGVNIGSLFAIDDKAGEPLSESKLNFLSTMADNIMTHLETMREREDRKRSHHMNMCLAAFVDPEHQIRKRSRRSTAGSESQKQPLQAASSVANAGSGSPATSKLGTNGATGATGSARNEAEESSVHDSEAEDSGIARIDDHAHLDTFKRAADLLRDSLFLDAGGGVVFMDSTALPYLDPRDQTGASFHTSDEENDKSIFQRRGSLDSIRMKSTSTSGNLRKRAPQAGSRARPSADILAQSIATSTSDGLQGDDAAEFAPLAAADVAKLIRRYPRGKLFALEVDEVTSPSSGEDYAYEFDVSKPKRKSPSQTEVQLLLKHFPGARQIIFLPLWDSASLRWSAFFAYNTSDFRTITHNPDFLHCIAFCNCVMTEIARIATLAADQQKSDFIGSISHELRSPLHGILASCEFLADTECNSFQRSLVDTADSCARTLLDTINMVLDYSKINAFERNERKARKSRRELAAMSAGTNSSMQPLLNIYGNVDLATITEEVVEGIATGQVFKDFTSADVADLAPSTAGHGRPTRSNVEIILDISPGAWTFVTQPGAFRRIVMNLFGNALKYTKAGFIIVKLEAEELDTQQTTGKQQRDGVTTQVRLTITDSGQGISPQYMRTNLFTPFSQESSINPGTGLGLSLVRSIVTMLNGEINIQSALGVGTEVVVTLPMAKSTPTSSSAGSASTPSSAGSTIERARDDSVSLVKENAHGRTVTIFSQQHSDDNPAQLEAAKSLQKCLKTYLSGWLDFSVVEEGSPSSLADVVVVDEADVPALLSAKPSALDANSGLSVLVLSTNASRHITKTSAGAVNVDYVSKPVGPIKLARALRRLNEKRENQDSQASSGAQKPETVAEEAITQSRAANMPADPLVDEVVQAVQKVTLKASDGASSDIPIIQQGSVIASEESSNAQMAIEPPIVSEHSDSTEQKEEFPFPIKEQLGAEGIISPVIKPADLEVPGHRPPLNFRRTLSPTASEIRTHEPSHAAPMTLAGADIATGALPAPATATPQAPSHRSPRLLLVDDNKVNLKLLHTFMKKRRYSDIYTAEDGLQAVDVFRTLIASDPPAPPHVCFMDVSMPLMNGFEATREIREIEAQYRAALPAMQTPAPCLIVALTGLASSRDQSEAFTSGMDLYMTKPVSFREVGRLLDNWEANGGAAAPGVPHGAVTGQGIRDTPA</sequence>
<dbReference type="SMART" id="SM00387">
    <property type="entry name" value="HATPase_c"/>
    <property type="match status" value="1"/>
</dbReference>
<evidence type="ECO:0000256" key="1">
    <source>
        <dbReference type="ARBA" id="ARBA00022553"/>
    </source>
</evidence>
<dbReference type="PANTHER" id="PTHR43719:SF11">
    <property type="entry name" value="HISTIDINE KINASE_RESPONSE REGULATOR, PUTATIVE-RELATED"/>
    <property type="match status" value="1"/>
</dbReference>
<dbReference type="InterPro" id="IPR011006">
    <property type="entry name" value="CheY-like_superfamily"/>
</dbReference>
<dbReference type="OrthoDB" id="303614at2759"/>
<dbReference type="SMART" id="SM00448">
    <property type="entry name" value="REC"/>
    <property type="match status" value="1"/>
</dbReference>
<dbReference type="Pfam" id="PF01590">
    <property type="entry name" value="GAF"/>
    <property type="match status" value="1"/>
</dbReference>
<dbReference type="CDD" id="cd00082">
    <property type="entry name" value="HisKA"/>
    <property type="match status" value="1"/>
</dbReference>
<feature type="modified residue" description="4-aspartylphosphate" evidence="4">
    <location>
        <position position="1231"/>
    </location>
</feature>
<dbReference type="InterPro" id="IPR050956">
    <property type="entry name" value="2C_system_His_kinase"/>
</dbReference>
<feature type="region of interest" description="Disordered" evidence="5">
    <location>
        <begin position="990"/>
        <end position="1011"/>
    </location>
</feature>
<dbReference type="Gene3D" id="3.40.50.2300">
    <property type="match status" value="1"/>
</dbReference>
<dbReference type="PROSITE" id="PS50109">
    <property type="entry name" value="HIS_KIN"/>
    <property type="match status" value="1"/>
</dbReference>
<dbReference type="SUPFAM" id="SSF55781">
    <property type="entry name" value="GAF domain-like"/>
    <property type="match status" value="1"/>
</dbReference>
<feature type="compositionally biased region" description="Low complexity" evidence="5">
    <location>
        <begin position="250"/>
        <end position="279"/>
    </location>
</feature>
<dbReference type="PROSITE" id="PS50110">
    <property type="entry name" value="RESPONSE_REGULATORY"/>
    <property type="match status" value="1"/>
</dbReference>
<dbReference type="InterPro" id="IPR036890">
    <property type="entry name" value="HATPase_C_sf"/>
</dbReference>
<dbReference type="Gene3D" id="3.30.565.10">
    <property type="entry name" value="Histidine kinase-like ATPase, C-terminal domain"/>
    <property type="match status" value="1"/>
</dbReference>
<dbReference type="Gene3D" id="1.10.287.130">
    <property type="match status" value="1"/>
</dbReference>
<dbReference type="PANTHER" id="PTHR43719">
    <property type="entry name" value="TWO-COMPONENT HISTIDINE KINASE"/>
    <property type="match status" value="1"/>
</dbReference>
<feature type="compositionally biased region" description="Polar residues" evidence="5">
    <location>
        <begin position="237"/>
        <end position="249"/>
    </location>
</feature>
<dbReference type="FunFam" id="1.10.287.130:FF:000023">
    <property type="entry name" value="Sensor histidine kinase/response regulator, putative"/>
    <property type="match status" value="1"/>
</dbReference>
<dbReference type="InterPro" id="IPR004358">
    <property type="entry name" value="Sig_transdc_His_kin-like_C"/>
</dbReference>
<dbReference type="InterPro" id="IPR029016">
    <property type="entry name" value="GAF-like_dom_sf"/>
</dbReference>
<dbReference type="STRING" id="1168221.R7YJZ6"/>
<dbReference type="Pfam" id="PF00512">
    <property type="entry name" value="HisKA"/>
    <property type="match status" value="1"/>
</dbReference>
<feature type="compositionally biased region" description="Basic and acidic residues" evidence="5">
    <location>
        <begin position="281"/>
        <end position="291"/>
    </location>
</feature>
<dbReference type="PRINTS" id="PR00344">
    <property type="entry name" value="BCTRLSENSOR"/>
</dbReference>
<accession>R7YJZ6</accession>
<dbReference type="eggNOG" id="KOG0519">
    <property type="taxonomic scope" value="Eukaryota"/>
</dbReference>
<dbReference type="Pfam" id="PF00072">
    <property type="entry name" value="Response_reg"/>
    <property type="match status" value="1"/>
</dbReference>
<dbReference type="EMBL" id="JH767558">
    <property type="protein sequence ID" value="EON62198.1"/>
    <property type="molecule type" value="Genomic_DNA"/>
</dbReference>
<gene>
    <name evidence="8" type="ORF">W97_01418</name>
</gene>
<proteinExistence type="predicted"/>
<feature type="domain" description="Response regulatory" evidence="7">
    <location>
        <begin position="1174"/>
        <end position="1309"/>
    </location>
</feature>
<evidence type="ECO:0000313" key="8">
    <source>
        <dbReference type="EMBL" id="EON62198.1"/>
    </source>
</evidence>
<feature type="region of interest" description="Disordered" evidence="5">
    <location>
        <begin position="347"/>
        <end position="397"/>
    </location>
</feature>
<evidence type="ECO:0000313" key="9">
    <source>
        <dbReference type="Proteomes" id="UP000016924"/>
    </source>
</evidence>
<dbReference type="InterPro" id="IPR003018">
    <property type="entry name" value="GAF"/>
</dbReference>
<keyword evidence="9" id="KW-1185">Reference proteome</keyword>
<dbReference type="Proteomes" id="UP000016924">
    <property type="component" value="Unassembled WGS sequence"/>
</dbReference>
<dbReference type="RefSeq" id="XP_007777515.1">
    <property type="nucleotide sequence ID" value="XM_007779325.1"/>
</dbReference>
<evidence type="ECO:0000259" key="6">
    <source>
        <dbReference type="PROSITE" id="PS50109"/>
    </source>
</evidence>
<feature type="compositionally biased region" description="Low complexity" evidence="5">
    <location>
        <begin position="832"/>
        <end position="851"/>
    </location>
</feature>
<dbReference type="SUPFAM" id="SSF47384">
    <property type="entry name" value="Homodimeric domain of signal transducing histidine kinase"/>
    <property type="match status" value="1"/>
</dbReference>
<dbReference type="SMART" id="SM00388">
    <property type="entry name" value="HisKA"/>
    <property type="match status" value="1"/>
</dbReference>
<evidence type="ECO:0000256" key="3">
    <source>
        <dbReference type="ARBA" id="ARBA00022777"/>
    </source>
</evidence>
<dbReference type="InterPro" id="IPR003661">
    <property type="entry name" value="HisK_dim/P_dom"/>
</dbReference>
<dbReference type="HOGENOM" id="CLU_002763_0_0_1"/>
<dbReference type="SUPFAM" id="SSF52172">
    <property type="entry name" value="CheY-like"/>
    <property type="match status" value="1"/>
</dbReference>
<dbReference type="InterPro" id="IPR001789">
    <property type="entry name" value="Sig_transdc_resp-reg_receiver"/>
</dbReference>
<keyword evidence="1 4" id="KW-0597">Phosphoprotein</keyword>
<feature type="region of interest" description="Disordered" evidence="5">
    <location>
        <begin position="229"/>
        <end position="299"/>
    </location>
</feature>
<dbReference type="InterPro" id="IPR003594">
    <property type="entry name" value="HATPase_dom"/>
</dbReference>
<dbReference type="Gene3D" id="3.30.450.40">
    <property type="match status" value="1"/>
</dbReference>
<feature type="region of interest" description="Disordered" evidence="5">
    <location>
        <begin position="1315"/>
        <end position="1334"/>
    </location>
</feature>
<evidence type="ECO:0008006" key="10">
    <source>
        <dbReference type="Google" id="ProtNLM"/>
    </source>
</evidence>
<organism evidence="8 9">
    <name type="scientific">Coniosporium apollinis (strain CBS 100218)</name>
    <name type="common">Rock-inhabiting black yeast</name>
    <dbReference type="NCBI Taxonomy" id="1168221"/>
    <lineage>
        <taxon>Eukaryota</taxon>
        <taxon>Fungi</taxon>
        <taxon>Dikarya</taxon>
        <taxon>Ascomycota</taxon>
        <taxon>Pezizomycotina</taxon>
        <taxon>Dothideomycetes</taxon>
        <taxon>Dothideomycetes incertae sedis</taxon>
        <taxon>Coniosporium</taxon>
    </lineage>
</organism>
<dbReference type="GeneID" id="19898729"/>
<keyword evidence="3" id="KW-0418">Kinase</keyword>
<dbReference type="SUPFAM" id="SSF55874">
    <property type="entry name" value="ATPase domain of HSP90 chaperone/DNA topoisomerase II/histidine kinase"/>
    <property type="match status" value="1"/>
</dbReference>